<sequence length="142" mass="15643">MAQACSNSTCRIHLLGSAAPLRQRLFPMAPPPLLRSVTDACKVFDKTSAPRAAAERLVDRRTQQQALTPMAPATSSHGVAPSQGELLLILTLCSLSNFADHQLKLQLRLTFLPLLQQRQMFDKTPRRPCSEEPLFFTLCAAS</sequence>
<gene>
    <name evidence="1" type="ORF">U9M48_043423</name>
</gene>
<evidence type="ECO:0000313" key="1">
    <source>
        <dbReference type="EMBL" id="WVZ97923.1"/>
    </source>
</evidence>
<dbReference type="EMBL" id="CP144754">
    <property type="protein sequence ID" value="WVZ97923.1"/>
    <property type="molecule type" value="Genomic_DNA"/>
</dbReference>
<protein>
    <submittedName>
        <fullName evidence="1">Uncharacterized protein</fullName>
    </submittedName>
</protein>
<evidence type="ECO:0000313" key="2">
    <source>
        <dbReference type="Proteomes" id="UP001341281"/>
    </source>
</evidence>
<name>A0AAQ3UT45_PASNO</name>
<proteinExistence type="predicted"/>
<dbReference type="Proteomes" id="UP001341281">
    <property type="component" value="Chromosome 10"/>
</dbReference>
<keyword evidence="2" id="KW-1185">Reference proteome</keyword>
<organism evidence="1 2">
    <name type="scientific">Paspalum notatum var. saurae</name>
    <dbReference type="NCBI Taxonomy" id="547442"/>
    <lineage>
        <taxon>Eukaryota</taxon>
        <taxon>Viridiplantae</taxon>
        <taxon>Streptophyta</taxon>
        <taxon>Embryophyta</taxon>
        <taxon>Tracheophyta</taxon>
        <taxon>Spermatophyta</taxon>
        <taxon>Magnoliopsida</taxon>
        <taxon>Liliopsida</taxon>
        <taxon>Poales</taxon>
        <taxon>Poaceae</taxon>
        <taxon>PACMAD clade</taxon>
        <taxon>Panicoideae</taxon>
        <taxon>Andropogonodae</taxon>
        <taxon>Paspaleae</taxon>
        <taxon>Paspalinae</taxon>
        <taxon>Paspalum</taxon>
    </lineage>
</organism>
<dbReference type="AlphaFoldDB" id="A0AAQ3UT45"/>
<reference evidence="1 2" key="1">
    <citation type="submission" date="2024-02" db="EMBL/GenBank/DDBJ databases">
        <title>High-quality chromosome-scale genome assembly of Pensacola bahiagrass (Paspalum notatum Flugge var. saurae).</title>
        <authorList>
            <person name="Vega J.M."/>
            <person name="Podio M."/>
            <person name="Orjuela J."/>
            <person name="Siena L.A."/>
            <person name="Pessino S.C."/>
            <person name="Combes M.C."/>
            <person name="Mariac C."/>
            <person name="Albertini E."/>
            <person name="Pupilli F."/>
            <person name="Ortiz J.P.A."/>
            <person name="Leblanc O."/>
        </authorList>
    </citation>
    <scope>NUCLEOTIDE SEQUENCE [LARGE SCALE GENOMIC DNA]</scope>
    <source>
        <strain evidence="1">R1</strain>
        <tissue evidence="1">Leaf</tissue>
    </source>
</reference>
<accession>A0AAQ3UT45</accession>